<feature type="region of interest" description="Disordered" evidence="1">
    <location>
        <begin position="96"/>
        <end position="117"/>
    </location>
</feature>
<evidence type="ECO:0000313" key="3">
    <source>
        <dbReference type="Proteomes" id="UP001056383"/>
    </source>
</evidence>
<name>A0ABY4T7W2_9ACTN</name>
<evidence type="ECO:0000313" key="2">
    <source>
        <dbReference type="EMBL" id="URN15048.1"/>
    </source>
</evidence>
<feature type="compositionally biased region" description="Basic and acidic residues" evidence="1">
    <location>
        <begin position="21"/>
        <end position="30"/>
    </location>
</feature>
<proteinExistence type="predicted"/>
<dbReference type="Proteomes" id="UP001056383">
    <property type="component" value="Chromosome"/>
</dbReference>
<gene>
    <name evidence="2" type="ORF">MW084_02845</name>
</gene>
<dbReference type="RefSeq" id="WP_010471640.1">
    <property type="nucleotide sequence ID" value="NZ_CP095474.1"/>
</dbReference>
<accession>A0ABY4T7W2</accession>
<evidence type="ECO:0000256" key="1">
    <source>
        <dbReference type="SAM" id="MobiDB-lite"/>
    </source>
</evidence>
<keyword evidence="3" id="KW-1185">Reference proteome</keyword>
<protein>
    <submittedName>
        <fullName evidence="2">Uncharacterized protein</fullName>
    </submittedName>
</protein>
<organism evidence="2 3">
    <name type="scientific">Streptomyces sudanensis</name>
    <dbReference type="NCBI Taxonomy" id="436397"/>
    <lineage>
        <taxon>Bacteria</taxon>
        <taxon>Bacillati</taxon>
        <taxon>Actinomycetota</taxon>
        <taxon>Actinomycetes</taxon>
        <taxon>Kitasatosporales</taxon>
        <taxon>Streptomycetaceae</taxon>
        <taxon>Streptomyces</taxon>
    </lineage>
</organism>
<sequence length="117" mass="13149">MRDVGLQDPVAALKADVWERDGRQGQEDCRFAPPSTPSAPALAAEPARRAADLAAFREIREGLEWRLDRSERRIESLTVLVRAFAGYVAELTGRMREHPIEPPVPPQRVNEYDRTGV</sequence>
<feature type="region of interest" description="Disordered" evidence="1">
    <location>
        <begin position="21"/>
        <end position="44"/>
    </location>
</feature>
<dbReference type="EMBL" id="CP095474">
    <property type="protein sequence ID" value="URN15048.1"/>
    <property type="molecule type" value="Genomic_DNA"/>
</dbReference>
<reference evidence="2" key="1">
    <citation type="submission" date="2022-04" db="EMBL/GenBank/DDBJ databases">
        <title>Systematic whole-genome sequencing reveals an unexpected diversity among actinomycetoma pathogens and provides insights into their antibacterial susceptibilities.</title>
        <authorList>
            <person name="Watson A.K."/>
            <person name="Kepplinger B."/>
            <person name="Bakhiet S.M."/>
            <person name="Mhmoud N.A."/>
            <person name="Chapman J."/>
            <person name="Allenby N."/>
            <person name="Mickiewicz K."/>
            <person name="Goodfellow M."/>
            <person name="Fahal A.H."/>
            <person name="Errington J."/>
        </authorList>
    </citation>
    <scope>NUCLEOTIDE SEQUENCE</scope>
    <source>
        <strain evidence="2">SD 504</strain>
    </source>
</reference>